<evidence type="ECO:0000256" key="1">
    <source>
        <dbReference type="ARBA" id="ARBA00000085"/>
    </source>
</evidence>
<dbReference type="CDD" id="cd16956">
    <property type="entry name" value="HATPase_YehU-like"/>
    <property type="match status" value="1"/>
</dbReference>
<evidence type="ECO:0000313" key="6">
    <source>
        <dbReference type="EMBL" id="MFD1934264.1"/>
    </source>
</evidence>
<dbReference type="EC" id="2.7.13.3" evidence="2"/>
<dbReference type="Gene3D" id="3.30.565.10">
    <property type="entry name" value="Histidine kinase-like ATPase, C-terminal domain"/>
    <property type="match status" value="1"/>
</dbReference>
<evidence type="ECO:0000259" key="5">
    <source>
        <dbReference type="PROSITE" id="PS50109"/>
    </source>
</evidence>
<protein>
    <recommendedName>
        <fullName evidence="2">histidine kinase</fullName>
        <ecNumber evidence="2">2.7.13.3</ecNumber>
    </recommendedName>
</protein>
<dbReference type="RefSeq" id="WP_379574314.1">
    <property type="nucleotide sequence ID" value="NZ_JBHUFV010000033.1"/>
</dbReference>
<dbReference type="PANTHER" id="PTHR34220:SF7">
    <property type="entry name" value="SENSOR HISTIDINE KINASE YPDA"/>
    <property type="match status" value="1"/>
</dbReference>
<dbReference type="InterPro" id="IPR005467">
    <property type="entry name" value="His_kinase_dom"/>
</dbReference>
<feature type="domain" description="Histidine kinase" evidence="5">
    <location>
        <begin position="285"/>
        <end position="386"/>
    </location>
</feature>
<dbReference type="Pfam" id="PF06580">
    <property type="entry name" value="His_kinase"/>
    <property type="match status" value="1"/>
</dbReference>
<organism evidence="6 7">
    <name type="scientific">Nonomuraea mangrovi</name>
    <dbReference type="NCBI Taxonomy" id="2316207"/>
    <lineage>
        <taxon>Bacteria</taxon>
        <taxon>Bacillati</taxon>
        <taxon>Actinomycetota</taxon>
        <taxon>Actinomycetes</taxon>
        <taxon>Streptosporangiales</taxon>
        <taxon>Streptosporangiaceae</taxon>
        <taxon>Nonomuraea</taxon>
    </lineage>
</organism>
<dbReference type="SMART" id="SM00387">
    <property type="entry name" value="HATPase_c"/>
    <property type="match status" value="1"/>
</dbReference>
<dbReference type="InterPro" id="IPR036890">
    <property type="entry name" value="HATPase_C_sf"/>
</dbReference>
<dbReference type="SUPFAM" id="SSF55874">
    <property type="entry name" value="ATPase domain of HSP90 chaperone/DNA topoisomerase II/histidine kinase"/>
    <property type="match status" value="1"/>
</dbReference>
<dbReference type="GO" id="GO:0004673">
    <property type="term" value="F:protein histidine kinase activity"/>
    <property type="evidence" value="ECO:0007669"/>
    <property type="project" value="UniProtKB-EC"/>
</dbReference>
<keyword evidence="3 6" id="KW-0418">Kinase</keyword>
<evidence type="ECO:0000256" key="4">
    <source>
        <dbReference type="ARBA" id="ARBA00023012"/>
    </source>
</evidence>
<proteinExistence type="predicted"/>
<accession>A0ABW4SZ54</accession>
<dbReference type="Proteomes" id="UP001597368">
    <property type="component" value="Unassembled WGS sequence"/>
</dbReference>
<dbReference type="InterPro" id="IPR010559">
    <property type="entry name" value="Sig_transdc_His_kin_internal"/>
</dbReference>
<dbReference type="Pfam" id="PF02518">
    <property type="entry name" value="HATPase_c"/>
    <property type="match status" value="1"/>
</dbReference>
<dbReference type="PRINTS" id="PR00344">
    <property type="entry name" value="BCTRLSENSOR"/>
</dbReference>
<dbReference type="InterPro" id="IPR003594">
    <property type="entry name" value="HATPase_dom"/>
</dbReference>
<name>A0ABW4SZ54_9ACTN</name>
<evidence type="ECO:0000256" key="2">
    <source>
        <dbReference type="ARBA" id="ARBA00012438"/>
    </source>
</evidence>
<evidence type="ECO:0000256" key="3">
    <source>
        <dbReference type="ARBA" id="ARBA00022777"/>
    </source>
</evidence>
<dbReference type="Pfam" id="PF01590">
    <property type="entry name" value="GAF"/>
    <property type="match status" value="1"/>
</dbReference>
<reference evidence="7" key="1">
    <citation type="journal article" date="2019" name="Int. J. Syst. Evol. Microbiol.">
        <title>The Global Catalogue of Microorganisms (GCM) 10K type strain sequencing project: providing services to taxonomists for standard genome sequencing and annotation.</title>
        <authorList>
            <consortium name="The Broad Institute Genomics Platform"/>
            <consortium name="The Broad Institute Genome Sequencing Center for Infectious Disease"/>
            <person name="Wu L."/>
            <person name="Ma J."/>
        </authorList>
    </citation>
    <scope>NUCLEOTIDE SEQUENCE [LARGE SCALE GENOMIC DNA]</scope>
    <source>
        <strain evidence="7">ICMP 6774ER</strain>
    </source>
</reference>
<dbReference type="InterPro" id="IPR004358">
    <property type="entry name" value="Sig_transdc_His_kin-like_C"/>
</dbReference>
<dbReference type="InterPro" id="IPR003018">
    <property type="entry name" value="GAF"/>
</dbReference>
<keyword evidence="4" id="KW-0902">Two-component regulatory system</keyword>
<gene>
    <name evidence="6" type="ORF">ACFSKW_22605</name>
</gene>
<keyword evidence="7" id="KW-1185">Reference proteome</keyword>
<comment type="caution">
    <text evidence="6">The sequence shown here is derived from an EMBL/GenBank/DDBJ whole genome shotgun (WGS) entry which is preliminary data.</text>
</comment>
<dbReference type="PANTHER" id="PTHR34220">
    <property type="entry name" value="SENSOR HISTIDINE KINASE YPDA"/>
    <property type="match status" value="1"/>
</dbReference>
<comment type="catalytic activity">
    <reaction evidence="1">
        <text>ATP + protein L-histidine = ADP + protein N-phospho-L-histidine.</text>
        <dbReference type="EC" id="2.7.13.3"/>
    </reaction>
</comment>
<keyword evidence="6" id="KW-0808">Transferase</keyword>
<dbReference type="PROSITE" id="PS50109">
    <property type="entry name" value="HIS_KIN"/>
    <property type="match status" value="1"/>
</dbReference>
<dbReference type="EMBL" id="JBHUFV010000033">
    <property type="protein sequence ID" value="MFD1934264.1"/>
    <property type="molecule type" value="Genomic_DNA"/>
</dbReference>
<evidence type="ECO:0000313" key="7">
    <source>
        <dbReference type="Proteomes" id="UP001597368"/>
    </source>
</evidence>
<dbReference type="InterPro" id="IPR050640">
    <property type="entry name" value="Bact_2-comp_sensor_kinase"/>
</dbReference>
<sequence length="392" mass="42885">MEPVVVVVLLALLVGGPALVLWRVLRGRRELGSGPAERATFETLHTASQAAPPLRAGLSEDGAQKASRHLRELLGSPAIAITDGERLLVYDGAGEHHAPEAFAHAAGTLKDGRTQVLHLDCDLLECPIRHAVVVPLTTDDRVVGSLAAYGEHTSAGLVRATQEVARWVDSQLELAELDRSRTLLMEAEVRALRAQISPHFIYNSLTTIASFVRTDPERARELLLEFADFTRYSFRRHGDFTTLAEELRSIDRYLILERARFGDHLRVTLRIAPEVLPVAVPFLCLQPLVENAVRHGLESKHGVGRITILAEDAGAECRISVEDDGLGMDPDRLRRILAGDITAESGVGLANVDERLRQVYGDEYGLVVETAQGAGTKVNIRVPKYHPGVSAR</sequence>